<reference evidence="3" key="3">
    <citation type="submission" date="2015-04" db="UniProtKB">
        <authorList>
            <consortium name="EnsemblPlants"/>
        </authorList>
    </citation>
    <scope>IDENTIFICATION</scope>
    <source>
        <strain evidence="3">cv. Jemalong A17</strain>
    </source>
</reference>
<keyword evidence="1" id="KW-0472">Membrane</keyword>
<proteinExistence type="predicted"/>
<name>G7ZY19_MEDTR</name>
<gene>
    <name evidence="2" type="ordered locus">MTR_7g007240</name>
</gene>
<protein>
    <submittedName>
        <fullName evidence="2">Transmembrane protein, putative</fullName>
    </submittedName>
</protein>
<evidence type="ECO:0000256" key="1">
    <source>
        <dbReference type="SAM" id="Phobius"/>
    </source>
</evidence>
<keyword evidence="4" id="KW-1185">Reference proteome</keyword>
<evidence type="ECO:0000313" key="4">
    <source>
        <dbReference type="Proteomes" id="UP000002051"/>
    </source>
</evidence>
<reference evidence="2 4" key="1">
    <citation type="journal article" date="2011" name="Nature">
        <title>The Medicago genome provides insight into the evolution of rhizobial symbioses.</title>
        <authorList>
            <person name="Young N.D."/>
            <person name="Debelle F."/>
            <person name="Oldroyd G.E."/>
            <person name="Geurts R."/>
            <person name="Cannon S.B."/>
            <person name="Udvardi M.K."/>
            <person name="Benedito V.A."/>
            <person name="Mayer K.F."/>
            <person name="Gouzy J."/>
            <person name="Schoof H."/>
            <person name="Van de Peer Y."/>
            <person name="Proost S."/>
            <person name="Cook D.R."/>
            <person name="Meyers B.C."/>
            <person name="Spannagl M."/>
            <person name="Cheung F."/>
            <person name="De Mita S."/>
            <person name="Krishnakumar V."/>
            <person name="Gundlach H."/>
            <person name="Zhou S."/>
            <person name="Mudge J."/>
            <person name="Bharti A.K."/>
            <person name="Murray J.D."/>
            <person name="Naoumkina M.A."/>
            <person name="Rosen B."/>
            <person name="Silverstein K.A."/>
            <person name="Tang H."/>
            <person name="Rombauts S."/>
            <person name="Zhao P.X."/>
            <person name="Zhou P."/>
            <person name="Barbe V."/>
            <person name="Bardou P."/>
            <person name="Bechner M."/>
            <person name="Bellec A."/>
            <person name="Berger A."/>
            <person name="Berges H."/>
            <person name="Bidwell S."/>
            <person name="Bisseling T."/>
            <person name="Choisne N."/>
            <person name="Couloux A."/>
            <person name="Denny R."/>
            <person name="Deshpande S."/>
            <person name="Dai X."/>
            <person name="Doyle J.J."/>
            <person name="Dudez A.M."/>
            <person name="Farmer A.D."/>
            <person name="Fouteau S."/>
            <person name="Franken C."/>
            <person name="Gibelin C."/>
            <person name="Gish J."/>
            <person name="Goldstein S."/>
            <person name="Gonzalez A.J."/>
            <person name="Green P.J."/>
            <person name="Hallab A."/>
            <person name="Hartog M."/>
            <person name="Hua A."/>
            <person name="Humphray S.J."/>
            <person name="Jeong D.H."/>
            <person name="Jing Y."/>
            <person name="Jocker A."/>
            <person name="Kenton S.M."/>
            <person name="Kim D.J."/>
            <person name="Klee K."/>
            <person name="Lai H."/>
            <person name="Lang C."/>
            <person name="Lin S."/>
            <person name="Macmil S.L."/>
            <person name="Magdelenat G."/>
            <person name="Matthews L."/>
            <person name="McCorrison J."/>
            <person name="Monaghan E.L."/>
            <person name="Mun J.H."/>
            <person name="Najar F.Z."/>
            <person name="Nicholson C."/>
            <person name="Noirot C."/>
            <person name="O'Bleness M."/>
            <person name="Paule C.R."/>
            <person name="Poulain J."/>
            <person name="Prion F."/>
            <person name="Qin B."/>
            <person name="Qu C."/>
            <person name="Retzel E.F."/>
            <person name="Riddle C."/>
            <person name="Sallet E."/>
            <person name="Samain S."/>
            <person name="Samson N."/>
            <person name="Sanders I."/>
            <person name="Saurat O."/>
            <person name="Scarpelli C."/>
            <person name="Schiex T."/>
            <person name="Segurens B."/>
            <person name="Severin A.J."/>
            <person name="Sherrier D.J."/>
            <person name="Shi R."/>
            <person name="Sims S."/>
            <person name="Singer S.R."/>
            <person name="Sinharoy S."/>
            <person name="Sterck L."/>
            <person name="Viollet A."/>
            <person name="Wang B.B."/>
            <person name="Wang K."/>
            <person name="Wang M."/>
            <person name="Wang X."/>
            <person name="Warfsmann J."/>
            <person name="Weissenbach J."/>
            <person name="White D.D."/>
            <person name="White J.D."/>
            <person name="Wiley G.B."/>
            <person name="Wincker P."/>
            <person name="Xing Y."/>
            <person name="Yang L."/>
            <person name="Yao Z."/>
            <person name="Ying F."/>
            <person name="Zhai J."/>
            <person name="Zhou L."/>
            <person name="Zuber A."/>
            <person name="Denarie J."/>
            <person name="Dixon R.A."/>
            <person name="May G.D."/>
            <person name="Schwartz D.C."/>
            <person name="Rogers J."/>
            <person name="Quetier F."/>
            <person name="Town C.D."/>
            <person name="Roe B.A."/>
        </authorList>
    </citation>
    <scope>NUCLEOTIDE SEQUENCE [LARGE SCALE GENOMIC DNA]</scope>
    <source>
        <strain evidence="2">A17</strain>
        <strain evidence="3 4">cv. Jemalong A17</strain>
    </source>
</reference>
<reference evidence="2 4" key="2">
    <citation type="journal article" date="2014" name="BMC Genomics">
        <title>An improved genome release (version Mt4.0) for the model legume Medicago truncatula.</title>
        <authorList>
            <person name="Tang H."/>
            <person name="Krishnakumar V."/>
            <person name="Bidwell S."/>
            <person name="Rosen B."/>
            <person name="Chan A."/>
            <person name="Zhou S."/>
            <person name="Gentzbittel L."/>
            <person name="Childs K.L."/>
            <person name="Yandell M."/>
            <person name="Gundlach H."/>
            <person name="Mayer K.F."/>
            <person name="Schwartz D.C."/>
            <person name="Town C.D."/>
        </authorList>
    </citation>
    <scope>GENOME REANNOTATION</scope>
    <source>
        <strain evidence="2">A17</strain>
        <strain evidence="3 4">cv. Jemalong A17</strain>
    </source>
</reference>
<accession>G7ZY19</accession>
<dbReference type="EMBL" id="CM001223">
    <property type="protein sequence ID" value="KEH21540.1"/>
    <property type="molecule type" value="Genomic_DNA"/>
</dbReference>
<sequence length="74" mass="8425">MGRLPFVYLEILIGGDSRNLNVWCPMLDRIKTILSGSKSRNLSLDDRLVLLMFVLSSLLVYFLSFFKALTDKGI</sequence>
<dbReference type="Proteomes" id="UP000002051">
    <property type="component" value="Unassembled WGS sequence"/>
</dbReference>
<dbReference type="AlphaFoldDB" id="G7ZY19"/>
<keyword evidence="1" id="KW-1133">Transmembrane helix</keyword>
<evidence type="ECO:0000313" key="3">
    <source>
        <dbReference type="EnsemblPlants" id="KEH21540"/>
    </source>
</evidence>
<dbReference type="EnsemblPlants" id="KEH21540">
    <property type="protein sequence ID" value="KEH21540"/>
    <property type="gene ID" value="MTR_7g007240"/>
</dbReference>
<dbReference type="PaxDb" id="3880-AES84107"/>
<keyword evidence="1 2" id="KW-0812">Transmembrane</keyword>
<dbReference type="HOGENOM" id="CLU_2691519_0_0_1"/>
<evidence type="ECO:0000313" key="2">
    <source>
        <dbReference type="EMBL" id="KEH21540.1"/>
    </source>
</evidence>
<feature type="transmembrane region" description="Helical" evidence="1">
    <location>
        <begin position="48"/>
        <end position="69"/>
    </location>
</feature>
<organism evidence="2 4">
    <name type="scientific">Medicago truncatula</name>
    <name type="common">Barrel medic</name>
    <name type="synonym">Medicago tribuloides</name>
    <dbReference type="NCBI Taxonomy" id="3880"/>
    <lineage>
        <taxon>Eukaryota</taxon>
        <taxon>Viridiplantae</taxon>
        <taxon>Streptophyta</taxon>
        <taxon>Embryophyta</taxon>
        <taxon>Tracheophyta</taxon>
        <taxon>Spermatophyta</taxon>
        <taxon>Magnoliopsida</taxon>
        <taxon>eudicotyledons</taxon>
        <taxon>Gunneridae</taxon>
        <taxon>Pentapetalae</taxon>
        <taxon>rosids</taxon>
        <taxon>fabids</taxon>
        <taxon>Fabales</taxon>
        <taxon>Fabaceae</taxon>
        <taxon>Papilionoideae</taxon>
        <taxon>50 kb inversion clade</taxon>
        <taxon>NPAAA clade</taxon>
        <taxon>Hologalegina</taxon>
        <taxon>IRL clade</taxon>
        <taxon>Trifolieae</taxon>
        <taxon>Medicago</taxon>
    </lineage>
</organism>
<dbReference type="OMA" id="MVLFLNC"/>